<dbReference type="EMBL" id="JXTB01000148">
    <property type="protein sequence ID" value="PON58541.1"/>
    <property type="molecule type" value="Genomic_DNA"/>
</dbReference>
<dbReference type="GO" id="GO:0016618">
    <property type="term" value="F:hydroxypyruvate reductase [NAD(P)H] activity"/>
    <property type="evidence" value="ECO:0007669"/>
    <property type="project" value="TreeGrafter"/>
</dbReference>
<evidence type="ECO:0000256" key="1">
    <source>
        <dbReference type="ARBA" id="ARBA00023002"/>
    </source>
</evidence>
<organism evidence="3 4">
    <name type="scientific">Parasponia andersonii</name>
    <name type="common">Sponia andersonii</name>
    <dbReference type="NCBI Taxonomy" id="3476"/>
    <lineage>
        <taxon>Eukaryota</taxon>
        <taxon>Viridiplantae</taxon>
        <taxon>Streptophyta</taxon>
        <taxon>Embryophyta</taxon>
        <taxon>Tracheophyta</taxon>
        <taxon>Spermatophyta</taxon>
        <taxon>Magnoliopsida</taxon>
        <taxon>eudicotyledons</taxon>
        <taxon>Gunneridae</taxon>
        <taxon>Pentapetalae</taxon>
        <taxon>rosids</taxon>
        <taxon>fabids</taxon>
        <taxon>Rosales</taxon>
        <taxon>Cannabaceae</taxon>
        <taxon>Parasponia</taxon>
    </lineage>
</organism>
<evidence type="ECO:0000313" key="3">
    <source>
        <dbReference type="EMBL" id="PON58541.1"/>
    </source>
</evidence>
<dbReference type="InterPro" id="IPR036291">
    <property type="entry name" value="NAD(P)-bd_dom_sf"/>
</dbReference>
<dbReference type="Pfam" id="PF02826">
    <property type="entry name" value="2-Hacid_dh_C"/>
    <property type="match status" value="1"/>
</dbReference>
<dbReference type="InterPro" id="IPR006140">
    <property type="entry name" value="D-isomer_DH_NAD-bd"/>
</dbReference>
<dbReference type="OrthoDB" id="298012at2759"/>
<protein>
    <submittedName>
        <fullName evidence="3">Erythronate-4-phosphate dehydrogenase</fullName>
    </submittedName>
</protein>
<comment type="caution">
    <text evidence="3">The sequence shown here is derived from an EMBL/GenBank/DDBJ whole genome shotgun (WGS) entry which is preliminary data.</text>
</comment>
<dbReference type="AlphaFoldDB" id="A0A2P5CBY4"/>
<dbReference type="PANTHER" id="PTHR10996:SF268">
    <property type="entry name" value="GLYOXYLATE_HYDROXYPYRUVATE REDUCTASE HPR3"/>
    <property type="match status" value="1"/>
</dbReference>
<dbReference type="GO" id="GO:0030267">
    <property type="term" value="F:glyoxylate reductase (NADPH) activity"/>
    <property type="evidence" value="ECO:0007669"/>
    <property type="project" value="TreeGrafter"/>
</dbReference>
<keyword evidence="1" id="KW-0560">Oxidoreductase</keyword>
<evidence type="ECO:0000259" key="2">
    <source>
        <dbReference type="Pfam" id="PF02826"/>
    </source>
</evidence>
<evidence type="ECO:0000313" key="4">
    <source>
        <dbReference type="Proteomes" id="UP000237105"/>
    </source>
</evidence>
<gene>
    <name evidence="3" type="ORF">PanWU01x14_165720</name>
</gene>
<dbReference type="PANTHER" id="PTHR10996">
    <property type="entry name" value="2-HYDROXYACID DEHYDROGENASE-RELATED"/>
    <property type="match status" value="1"/>
</dbReference>
<reference evidence="4" key="1">
    <citation type="submission" date="2016-06" db="EMBL/GenBank/DDBJ databases">
        <title>Parallel loss of symbiosis genes in relatives of nitrogen-fixing non-legume Parasponia.</title>
        <authorList>
            <person name="Van Velzen R."/>
            <person name="Holmer R."/>
            <person name="Bu F."/>
            <person name="Rutten L."/>
            <person name="Van Zeijl A."/>
            <person name="Liu W."/>
            <person name="Santuari L."/>
            <person name="Cao Q."/>
            <person name="Sharma T."/>
            <person name="Shen D."/>
            <person name="Roswanjaya Y."/>
            <person name="Wardhani T."/>
            <person name="Kalhor M.S."/>
            <person name="Jansen J."/>
            <person name="Van den Hoogen J."/>
            <person name="Gungor B."/>
            <person name="Hartog M."/>
            <person name="Hontelez J."/>
            <person name="Verver J."/>
            <person name="Yang W.-C."/>
            <person name="Schijlen E."/>
            <person name="Repin R."/>
            <person name="Schilthuizen M."/>
            <person name="Schranz E."/>
            <person name="Heidstra R."/>
            <person name="Miyata K."/>
            <person name="Fedorova E."/>
            <person name="Kohlen W."/>
            <person name="Bisseling T."/>
            <person name="Smit S."/>
            <person name="Geurts R."/>
        </authorList>
    </citation>
    <scope>NUCLEOTIDE SEQUENCE [LARGE SCALE GENOMIC DNA]</scope>
    <source>
        <strain evidence="4">cv. WU1-14</strain>
    </source>
</reference>
<sequence length="92" mass="9998">MMGVIVNVGCGALINEKELVKCLVRGKIRGTGLDVFENAPDVPQELCVLENVVLSLHKLFTPKSCKNALKIVIANLKVFFSNEPLLSSVTDD</sequence>
<dbReference type="GO" id="GO:0051287">
    <property type="term" value="F:NAD binding"/>
    <property type="evidence" value="ECO:0007669"/>
    <property type="project" value="InterPro"/>
</dbReference>
<dbReference type="InterPro" id="IPR050223">
    <property type="entry name" value="D-isomer_2-hydroxyacid_DH"/>
</dbReference>
<name>A0A2P5CBY4_PARAD</name>
<dbReference type="GO" id="GO:0005829">
    <property type="term" value="C:cytosol"/>
    <property type="evidence" value="ECO:0007669"/>
    <property type="project" value="TreeGrafter"/>
</dbReference>
<accession>A0A2P5CBY4</accession>
<proteinExistence type="predicted"/>
<dbReference type="STRING" id="3476.A0A2P5CBY4"/>
<feature type="domain" description="D-isomer specific 2-hydroxyacid dehydrogenase NAD-binding" evidence="2">
    <location>
        <begin position="4"/>
        <end position="57"/>
    </location>
</feature>
<dbReference type="Gene3D" id="3.40.50.720">
    <property type="entry name" value="NAD(P)-binding Rossmann-like Domain"/>
    <property type="match status" value="2"/>
</dbReference>
<dbReference type="SUPFAM" id="SSF51735">
    <property type="entry name" value="NAD(P)-binding Rossmann-fold domains"/>
    <property type="match status" value="1"/>
</dbReference>
<keyword evidence="4" id="KW-1185">Reference proteome</keyword>
<dbReference type="Proteomes" id="UP000237105">
    <property type="component" value="Unassembled WGS sequence"/>
</dbReference>